<dbReference type="InterPro" id="IPR036569">
    <property type="entry name" value="RpiB_LacA_LacB_sf"/>
</dbReference>
<dbReference type="Pfam" id="PF02502">
    <property type="entry name" value="LacAB_rpiB"/>
    <property type="match status" value="1"/>
</dbReference>
<dbReference type="Proteomes" id="UP000274920">
    <property type="component" value="Unassembled WGS sequence"/>
</dbReference>
<evidence type="ECO:0000313" key="4">
    <source>
        <dbReference type="Proteomes" id="UP000274920"/>
    </source>
</evidence>
<accession>A0A3R8JQU3</accession>
<comment type="similarity">
    <text evidence="1">Belongs to the LacAB/RpiB family.</text>
</comment>
<dbReference type="RefSeq" id="WP_125129233.1">
    <property type="nucleotide sequence ID" value="NZ_RHJS01000002.1"/>
</dbReference>
<sequence length="147" mass="16181">MRIAVGCDPNAEEFKQEMIQYVKELGHEVKDFGSKDTVYAHVAQQVAEKVAAKEFDRGILFCGTGIGVMLAANKVKGAYAANVLNVYSAKRACLSNNCNIITLGSQVTGNMLAKELIEAYLGCTYENNERSGKKVSAYVEYEQNHFK</sequence>
<dbReference type="Gene3D" id="3.40.1400.10">
    <property type="entry name" value="Sugar-phosphate isomerase, RpiB/LacA/LacB"/>
    <property type="match status" value="1"/>
</dbReference>
<dbReference type="InterPro" id="IPR003500">
    <property type="entry name" value="RpiB_LacA_LacB"/>
</dbReference>
<keyword evidence="4" id="KW-1185">Reference proteome</keyword>
<dbReference type="PANTHER" id="PTHR43732:SF1">
    <property type="entry name" value="RIBOSE 5-PHOSPHATE ISOMERASE"/>
    <property type="match status" value="1"/>
</dbReference>
<dbReference type="NCBIfam" id="NF004051">
    <property type="entry name" value="PRK05571.1"/>
    <property type="match status" value="1"/>
</dbReference>
<keyword evidence="2 3" id="KW-0413">Isomerase</keyword>
<protein>
    <submittedName>
        <fullName evidence="3">RpiB/LacA/LacB family sugar-phosphate isomerase</fullName>
    </submittedName>
</protein>
<dbReference type="NCBIfam" id="TIGR00689">
    <property type="entry name" value="rpiB_lacA_lacB"/>
    <property type="match status" value="1"/>
</dbReference>
<proteinExistence type="inferred from homology"/>
<organism evidence="3 4">
    <name type="scientific">Schaedlerella arabinosiphila</name>
    <dbReference type="NCBI Taxonomy" id="2044587"/>
    <lineage>
        <taxon>Bacteria</taxon>
        <taxon>Bacillati</taxon>
        <taxon>Bacillota</taxon>
        <taxon>Clostridia</taxon>
        <taxon>Lachnospirales</taxon>
        <taxon>Lachnospiraceae</taxon>
        <taxon>Schaedlerella</taxon>
    </lineage>
</organism>
<dbReference type="AlphaFoldDB" id="A0A3R8JQU3"/>
<evidence type="ECO:0000256" key="2">
    <source>
        <dbReference type="ARBA" id="ARBA00023235"/>
    </source>
</evidence>
<name>A0A3R8JQU3_9FIRM</name>
<evidence type="ECO:0000313" key="3">
    <source>
        <dbReference type="EMBL" id="RRK34062.1"/>
    </source>
</evidence>
<dbReference type="SUPFAM" id="SSF89623">
    <property type="entry name" value="Ribose/Galactose isomerase RpiB/AlsB"/>
    <property type="match status" value="1"/>
</dbReference>
<dbReference type="EMBL" id="RHJS01000002">
    <property type="protein sequence ID" value="RRK34062.1"/>
    <property type="molecule type" value="Genomic_DNA"/>
</dbReference>
<dbReference type="GO" id="GO:0005975">
    <property type="term" value="P:carbohydrate metabolic process"/>
    <property type="evidence" value="ECO:0007669"/>
    <property type="project" value="InterPro"/>
</dbReference>
<reference evidence="3" key="1">
    <citation type="submission" date="2018-10" db="EMBL/GenBank/DDBJ databases">
        <title>Schaedlerella arabinophila gen. nov. sp. nov., isolated from the mouse intestinal tract and comparative analysis with the genome of the closely related altered Schaedler flora strain ASF502.</title>
        <authorList>
            <person name="Miyake S."/>
            <person name="Soh M."/>
            <person name="Seedorf H."/>
        </authorList>
    </citation>
    <scope>NUCLEOTIDE SEQUENCE [LARGE SCALE GENOMIC DNA]</scope>
    <source>
        <strain evidence="3">DSM 106076</strain>
    </source>
</reference>
<evidence type="ECO:0000256" key="1">
    <source>
        <dbReference type="ARBA" id="ARBA00008754"/>
    </source>
</evidence>
<dbReference type="GO" id="GO:0016861">
    <property type="term" value="F:intramolecular oxidoreductase activity, interconverting aldoses and ketoses"/>
    <property type="evidence" value="ECO:0007669"/>
    <property type="project" value="UniProtKB-ARBA"/>
</dbReference>
<comment type="caution">
    <text evidence="3">The sequence shown here is derived from an EMBL/GenBank/DDBJ whole genome shotgun (WGS) entry which is preliminary data.</text>
</comment>
<gene>
    <name evidence="3" type="ORF">EBB54_23975</name>
</gene>
<dbReference type="PANTHER" id="PTHR43732">
    <property type="entry name" value="RIBOSE 5-PHOSPHATE ISOMERASE-RELATED"/>
    <property type="match status" value="1"/>
</dbReference>
<dbReference type="InterPro" id="IPR051812">
    <property type="entry name" value="SPI_LacAB/RpiB"/>
</dbReference>
<dbReference type="PIRSF" id="PIRSF005384">
    <property type="entry name" value="RpiB_LacA_B"/>
    <property type="match status" value="1"/>
</dbReference>